<evidence type="ECO:0000256" key="9">
    <source>
        <dbReference type="ARBA" id="ARBA00023049"/>
    </source>
</evidence>
<name>A0A1D8URP7_9PROT</name>
<evidence type="ECO:0000313" key="13">
    <source>
        <dbReference type="Proteomes" id="UP000179145"/>
    </source>
</evidence>
<keyword evidence="6 11" id="KW-0378">Hydrolase</keyword>
<evidence type="ECO:0000256" key="11">
    <source>
        <dbReference type="RuleBase" id="RU362031"/>
    </source>
</evidence>
<feature type="transmembrane region" description="Helical" evidence="11">
    <location>
        <begin position="339"/>
        <end position="364"/>
    </location>
</feature>
<reference evidence="12 13" key="1">
    <citation type="journal article" date="2016" name="Microb. Cell Fact.">
        <title>Dissection of exopolysaccharide biosynthesis in Kozakia baliensis.</title>
        <authorList>
            <person name="Brandt J.U."/>
            <person name="Jakob F."/>
            <person name="Behr J."/>
            <person name="Geissler A.J."/>
            <person name="Vogel R.F."/>
        </authorList>
    </citation>
    <scope>NUCLEOTIDE SEQUENCE [LARGE SCALE GENOMIC DNA]</scope>
    <source>
        <strain evidence="12 13">DSM 14400</strain>
    </source>
</reference>
<comment type="similarity">
    <text evidence="3 11">Belongs to the peptidase M50B family.</text>
</comment>
<proteinExistence type="inferred from homology"/>
<evidence type="ECO:0000256" key="7">
    <source>
        <dbReference type="ARBA" id="ARBA00022833"/>
    </source>
</evidence>
<keyword evidence="13" id="KW-1185">Reference proteome</keyword>
<evidence type="ECO:0000256" key="2">
    <source>
        <dbReference type="ARBA" id="ARBA00004141"/>
    </source>
</evidence>
<dbReference type="Pfam" id="PF17820">
    <property type="entry name" value="PDZ_6"/>
    <property type="match status" value="1"/>
</dbReference>
<dbReference type="GO" id="GO:0016020">
    <property type="term" value="C:membrane"/>
    <property type="evidence" value="ECO:0007669"/>
    <property type="project" value="UniProtKB-SubCell"/>
</dbReference>
<sequence>MHDLARTILAYVLILGVLVFVHEFGHYLAARWRGIKVDTFSIGFGPALYRWHDRVGTEWRLSAIPLGGYVKPHGFEGPDDATPEQKAAWIEGRTFHDKPVGSRALVIAMGPIFNFGFAILLFTLLFAFAGRPEVKNEVAQVEPNGPAAQAGVKPGDVITHLGTLPVFNFADVQAHASERPGAQTTLGIRRGGQDLTLPITLGTVPGTKKHGPTGKIGVVYQMVPGKPLSPPQAFVAGVHETWMVSVQTLQGVWQIISGQRSTKELGGTIRIAQMSGQVAQYGFASIMSFMALLSVNLGLINLFPIPILDGGRLVFYIAESIQGRPVSRRVQEISYQAGFALIAGLFLFSTFNDLANLGLFHWLIPSSG</sequence>
<dbReference type="SUPFAM" id="SSF50156">
    <property type="entry name" value="PDZ domain-like"/>
    <property type="match status" value="1"/>
</dbReference>
<evidence type="ECO:0000256" key="3">
    <source>
        <dbReference type="ARBA" id="ARBA00007931"/>
    </source>
</evidence>
<feature type="transmembrane region" description="Helical" evidence="11">
    <location>
        <begin position="7"/>
        <end position="29"/>
    </location>
</feature>
<dbReference type="AlphaFoldDB" id="A0A1D8URP7"/>
<dbReference type="GO" id="GO:0006508">
    <property type="term" value="P:proteolysis"/>
    <property type="evidence" value="ECO:0007669"/>
    <property type="project" value="UniProtKB-KW"/>
</dbReference>
<keyword evidence="8 11" id="KW-1133">Transmembrane helix</keyword>
<keyword evidence="10 11" id="KW-0472">Membrane</keyword>
<protein>
    <recommendedName>
        <fullName evidence="11">Zinc metalloprotease</fullName>
        <ecNumber evidence="11">3.4.24.-</ecNumber>
    </recommendedName>
</protein>
<dbReference type="EMBL" id="CP014674">
    <property type="protein sequence ID" value="AOX16319.1"/>
    <property type="molecule type" value="Genomic_DNA"/>
</dbReference>
<dbReference type="Gene3D" id="2.30.42.10">
    <property type="match status" value="1"/>
</dbReference>
<dbReference type="EC" id="3.4.24.-" evidence="11"/>
<dbReference type="InterPro" id="IPR008915">
    <property type="entry name" value="Peptidase_M50"/>
</dbReference>
<feature type="transmembrane region" description="Helical" evidence="11">
    <location>
        <begin position="104"/>
        <end position="128"/>
    </location>
</feature>
<dbReference type="InterPro" id="IPR004387">
    <property type="entry name" value="Pept_M50_Zn"/>
</dbReference>
<dbReference type="InterPro" id="IPR001478">
    <property type="entry name" value="PDZ"/>
</dbReference>
<evidence type="ECO:0000256" key="6">
    <source>
        <dbReference type="ARBA" id="ARBA00022801"/>
    </source>
</evidence>
<keyword evidence="5 11" id="KW-0812">Transmembrane</keyword>
<dbReference type="Pfam" id="PF02163">
    <property type="entry name" value="Peptidase_M50"/>
    <property type="match status" value="1"/>
</dbReference>
<evidence type="ECO:0000256" key="1">
    <source>
        <dbReference type="ARBA" id="ARBA00001947"/>
    </source>
</evidence>
<dbReference type="GO" id="GO:0004222">
    <property type="term" value="F:metalloendopeptidase activity"/>
    <property type="evidence" value="ECO:0007669"/>
    <property type="project" value="InterPro"/>
</dbReference>
<gene>
    <name evidence="12" type="ORF">A0U89_03355</name>
</gene>
<evidence type="ECO:0000256" key="4">
    <source>
        <dbReference type="ARBA" id="ARBA00022670"/>
    </source>
</evidence>
<dbReference type="SMART" id="SM00228">
    <property type="entry name" value="PDZ"/>
    <property type="match status" value="1"/>
</dbReference>
<evidence type="ECO:0000256" key="5">
    <source>
        <dbReference type="ARBA" id="ARBA00022692"/>
    </source>
</evidence>
<evidence type="ECO:0000256" key="10">
    <source>
        <dbReference type="ARBA" id="ARBA00023136"/>
    </source>
</evidence>
<dbReference type="InterPro" id="IPR041489">
    <property type="entry name" value="PDZ_6"/>
</dbReference>
<accession>A0A1D8URP7</accession>
<dbReference type="Proteomes" id="UP000179145">
    <property type="component" value="Chromosome"/>
</dbReference>
<comment type="cofactor">
    <cofactor evidence="1 11">
        <name>Zn(2+)</name>
        <dbReference type="ChEBI" id="CHEBI:29105"/>
    </cofactor>
</comment>
<feature type="transmembrane region" description="Helical" evidence="11">
    <location>
        <begin position="278"/>
        <end position="295"/>
    </location>
</feature>
<dbReference type="KEGG" id="kba:A0U89_03355"/>
<dbReference type="OrthoDB" id="9782003at2"/>
<evidence type="ECO:0000313" key="12">
    <source>
        <dbReference type="EMBL" id="AOX16319.1"/>
    </source>
</evidence>
<keyword evidence="9 11" id="KW-0482">Metalloprotease</keyword>
<keyword evidence="11" id="KW-0479">Metal-binding</keyword>
<keyword evidence="7 11" id="KW-0862">Zinc</keyword>
<keyword evidence="4 12" id="KW-0645">Protease</keyword>
<dbReference type="PANTHER" id="PTHR42837:SF2">
    <property type="entry name" value="MEMBRANE METALLOPROTEASE ARASP2, CHLOROPLASTIC-RELATED"/>
    <property type="match status" value="1"/>
</dbReference>
<dbReference type="eggNOG" id="COG0750">
    <property type="taxonomic scope" value="Bacteria"/>
</dbReference>
<dbReference type="InterPro" id="IPR036034">
    <property type="entry name" value="PDZ_sf"/>
</dbReference>
<dbReference type="CDD" id="cd06163">
    <property type="entry name" value="S2P-M50_PDZ_RseP-like"/>
    <property type="match status" value="1"/>
</dbReference>
<dbReference type="STRING" id="153496.A0U89_03355"/>
<organism evidence="12 13">
    <name type="scientific">Kozakia baliensis</name>
    <dbReference type="NCBI Taxonomy" id="153496"/>
    <lineage>
        <taxon>Bacteria</taxon>
        <taxon>Pseudomonadati</taxon>
        <taxon>Pseudomonadota</taxon>
        <taxon>Alphaproteobacteria</taxon>
        <taxon>Acetobacterales</taxon>
        <taxon>Acetobacteraceae</taxon>
        <taxon>Kozakia</taxon>
    </lineage>
</organism>
<dbReference type="NCBIfam" id="TIGR00054">
    <property type="entry name" value="RIP metalloprotease RseP"/>
    <property type="match status" value="1"/>
</dbReference>
<dbReference type="GO" id="GO:0046872">
    <property type="term" value="F:metal ion binding"/>
    <property type="evidence" value="ECO:0007669"/>
    <property type="project" value="UniProtKB-KW"/>
</dbReference>
<dbReference type="CDD" id="cd23081">
    <property type="entry name" value="cpPDZ_EcRseP-like"/>
    <property type="match status" value="1"/>
</dbReference>
<dbReference type="PANTHER" id="PTHR42837">
    <property type="entry name" value="REGULATOR OF SIGMA-E PROTEASE RSEP"/>
    <property type="match status" value="1"/>
</dbReference>
<evidence type="ECO:0000256" key="8">
    <source>
        <dbReference type="ARBA" id="ARBA00022989"/>
    </source>
</evidence>
<comment type="subcellular location">
    <subcellularLocation>
        <location evidence="2">Membrane</location>
        <topology evidence="2">Multi-pass membrane protein</topology>
    </subcellularLocation>
</comment>
<dbReference type="RefSeq" id="WP_029604367.1">
    <property type="nucleotide sequence ID" value="NZ_BJVW01000002.1"/>
</dbReference>